<evidence type="ECO:0000313" key="1">
    <source>
        <dbReference type="EMBL" id="MED6260212.1"/>
    </source>
</evidence>
<dbReference type="EMBL" id="JAHUTI010088707">
    <property type="protein sequence ID" value="MED6260212.1"/>
    <property type="molecule type" value="Genomic_DNA"/>
</dbReference>
<name>A0ABU7CC46_9TELE</name>
<organism evidence="1 2">
    <name type="scientific">Ataeniobius toweri</name>
    <dbReference type="NCBI Taxonomy" id="208326"/>
    <lineage>
        <taxon>Eukaryota</taxon>
        <taxon>Metazoa</taxon>
        <taxon>Chordata</taxon>
        <taxon>Craniata</taxon>
        <taxon>Vertebrata</taxon>
        <taxon>Euteleostomi</taxon>
        <taxon>Actinopterygii</taxon>
        <taxon>Neopterygii</taxon>
        <taxon>Teleostei</taxon>
        <taxon>Neoteleostei</taxon>
        <taxon>Acanthomorphata</taxon>
        <taxon>Ovalentaria</taxon>
        <taxon>Atherinomorphae</taxon>
        <taxon>Cyprinodontiformes</taxon>
        <taxon>Goodeidae</taxon>
        <taxon>Ataeniobius</taxon>
    </lineage>
</organism>
<evidence type="ECO:0000313" key="2">
    <source>
        <dbReference type="Proteomes" id="UP001345963"/>
    </source>
</evidence>
<sequence>MQTESQRRARFEKKLVRQSAGADEASLSAPRMVCSCCMYCCSSEDSIGMWLHPAPSQKGLWQVAILVKPMLVCTWGFTTAPFPSLAAAPSPPKTTKQITVCSV</sequence>
<dbReference type="Proteomes" id="UP001345963">
    <property type="component" value="Unassembled WGS sequence"/>
</dbReference>
<gene>
    <name evidence="1" type="ORF">ATANTOWER_008048</name>
</gene>
<accession>A0ABU7CC46</accession>
<comment type="caution">
    <text evidence="1">The sequence shown here is derived from an EMBL/GenBank/DDBJ whole genome shotgun (WGS) entry which is preliminary data.</text>
</comment>
<proteinExistence type="predicted"/>
<keyword evidence="2" id="KW-1185">Reference proteome</keyword>
<reference evidence="1 2" key="1">
    <citation type="submission" date="2021-07" db="EMBL/GenBank/DDBJ databases">
        <authorList>
            <person name="Palmer J.M."/>
        </authorList>
    </citation>
    <scope>NUCLEOTIDE SEQUENCE [LARGE SCALE GENOMIC DNA]</scope>
    <source>
        <strain evidence="1 2">AT_MEX2019</strain>
        <tissue evidence="1">Muscle</tissue>
    </source>
</reference>
<protein>
    <submittedName>
        <fullName evidence="1">Uncharacterized protein</fullName>
    </submittedName>
</protein>